<dbReference type="Proteomes" id="UP000296706">
    <property type="component" value="Chromosome"/>
</dbReference>
<gene>
    <name evidence="3" type="ORF">DV733_03765</name>
</gene>
<proteinExistence type="predicted"/>
<keyword evidence="1" id="KW-1133">Transmembrane helix</keyword>
<dbReference type="AlphaFoldDB" id="A0A4D6H9R1"/>
<keyword evidence="4" id="KW-1185">Reference proteome</keyword>
<dbReference type="InterPro" id="IPR058304">
    <property type="entry name" value="DUF7991"/>
</dbReference>
<evidence type="ECO:0000256" key="1">
    <source>
        <dbReference type="SAM" id="Phobius"/>
    </source>
</evidence>
<dbReference type="STRING" id="1457250.GCA_000755225_03052"/>
<protein>
    <recommendedName>
        <fullName evidence="2">DUF7991 domain-containing protein</fullName>
    </recommendedName>
</protein>
<sequence length="115" mass="12184">MVSAADAIGLVVILLVNSAVAALLTRFFRVRLHTAWGSAIYVLLLGPVVLLGLTLILSGVLSLGANLGSPAAVLLLTIALPLSLGATFDYFWMPAPDEVELPGTRDSDRREESRL</sequence>
<feature type="transmembrane region" description="Helical" evidence="1">
    <location>
        <begin position="40"/>
        <end position="65"/>
    </location>
</feature>
<feature type="transmembrane region" description="Helical" evidence="1">
    <location>
        <begin position="6"/>
        <end position="28"/>
    </location>
</feature>
<name>A0A4D6H9R1_9EURY</name>
<dbReference type="RefSeq" id="WP_049993852.1">
    <property type="nucleotide sequence ID" value="NZ_CP031310.1"/>
</dbReference>
<reference evidence="3 4" key="1">
    <citation type="journal article" date="2019" name="Nat. Commun.">
        <title>A new type of DNA phosphorothioation-based antiviral system in archaea.</title>
        <authorList>
            <person name="Xiong L."/>
            <person name="Liu S."/>
            <person name="Chen S."/>
            <person name="Xiao Y."/>
            <person name="Zhu B."/>
            <person name="Gao Y."/>
            <person name="Zhang Y."/>
            <person name="Chen B."/>
            <person name="Luo J."/>
            <person name="Deng Z."/>
            <person name="Chen X."/>
            <person name="Wang L."/>
            <person name="Chen S."/>
        </authorList>
    </citation>
    <scope>NUCLEOTIDE SEQUENCE [LARGE SCALE GENOMIC DNA]</scope>
    <source>
        <strain evidence="3 4">CBA1105</strain>
    </source>
</reference>
<keyword evidence="1" id="KW-0472">Membrane</keyword>
<evidence type="ECO:0000313" key="4">
    <source>
        <dbReference type="Proteomes" id="UP000296706"/>
    </source>
</evidence>
<evidence type="ECO:0000313" key="3">
    <source>
        <dbReference type="EMBL" id="QCC50405.1"/>
    </source>
</evidence>
<feature type="transmembrane region" description="Helical" evidence="1">
    <location>
        <begin position="71"/>
        <end position="92"/>
    </location>
</feature>
<dbReference type="Pfam" id="PF25953">
    <property type="entry name" value="DUF7991"/>
    <property type="match status" value="1"/>
</dbReference>
<feature type="domain" description="DUF7991" evidence="2">
    <location>
        <begin position="1"/>
        <end position="103"/>
    </location>
</feature>
<accession>A0A4D6H9R1</accession>
<dbReference type="OrthoDB" id="239417at2157"/>
<dbReference type="KEGG" id="hsn:DV733_03765"/>
<dbReference type="EMBL" id="CP031310">
    <property type="protein sequence ID" value="QCC50405.1"/>
    <property type="molecule type" value="Genomic_DNA"/>
</dbReference>
<organism evidence="3 4">
    <name type="scientific">Halapricum salinum</name>
    <dbReference type="NCBI Taxonomy" id="1457250"/>
    <lineage>
        <taxon>Archaea</taxon>
        <taxon>Methanobacteriati</taxon>
        <taxon>Methanobacteriota</taxon>
        <taxon>Stenosarchaea group</taxon>
        <taxon>Halobacteria</taxon>
        <taxon>Halobacteriales</taxon>
        <taxon>Haloarculaceae</taxon>
        <taxon>Halapricum</taxon>
    </lineage>
</organism>
<dbReference type="GeneID" id="39846952"/>
<keyword evidence="1" id="KW-0812">Transmembrane</keyword>
<evidence type="ECO:0000259" key="2">
    <source>
        <dbReference type="Pfam" id="PF25953"/>
    </source>
</evidence>